<reference evidence="10" key="1">
    <citation type="journal article" date="2022" name="G3 (Bethesda)">
        <title>High quality genome of the basidiomycete yeast Dioszegia hungarica PDD-24b-2 isolated from cloud water.</title>
        <authorList>
            <person name="Jarrige D."/>
            <person name="Haridas S."/>
            <person name="Bleykasten-Grosshans C."/>
            <person name="Joly M."/>
            <person name="Nadalig T."/>
            <person name="Sancelme M."/>
            <person name="Vuilleumier S."/>
            <person name="Grigoriev I.V."/>
            <person name="Amato P."/>
            <person name="Bringel F."/>
        </authorList>
    </citation>
    <scope>NUCLEOTIDE SEQUENCE</scope>
    <source>
        <strain evidence="10">PDD-24b-2</strain>
    </source>
</reference>
<organism evidence="10 11">
    <name type="scientific">Dioszegia hungarica</name>
    <dbReference type="NCBI Taxonomy" id="4972"/>
    <lineage>
        <taxon>Eukaryota</taxon>
        <taxon>Fungi</taxon>
        <taxon>Dikarya</taxon>
        <taxon>Basidiomycota</taxon>
        <taxon>Agaricomycotina</taxon>
        <taxon>Tremellomycetes</taxon>
        <taxon>Tremellales</taxon>
        <taxon>Bulleribasidiaceae</taxon>
        <taxon>Dioszegia</taxon>
    </lineage>
</organism>
<comment type="caution">
    <text evidence="10">The sequence shown here is derived from an EMBL/GenBank/DDBJ whole genome shotgun (WGS) entry which is preliminary data.</text>
</comment>
<dbReference type="GO" id="GO:0000139">
    <property type="term" value="C:Golgi membrane"/>
    <property type="evidence" value="ECO:0007669"/>
    <property type="project" value="UniProtKB-SubCell"/>
</dbReference>
<evidence type="ECO:0000256" key="3">
    <source>
        <dbReference type="ARBA" id="ARBA00022679"/>
    </source>
</evidence>
<protein>
    <submittedName>
        <fullName evidence="10">Mannosyltransferase putative-domain-containing protein</fullName>
    </submittedName>
</protein>
<comment type="subcellular location">
    <subcellularLocation>
        <location evidence="1">Golgi apparatus membrane</location>
        <topology evidence="1">Single-pass type II membrane protein</topology>
    </subcellularLocation>
</comment>
<keyword evidence="10" id="KW-0328">Glycosyltransferase</keyword>
<keyword evidence="11" id="KW-1185">Reference proteome</keyword>
<evidence type="ECO:0000256" key="9">
    <source>
        <dbReference type="SAM" id="MobiDB-lite"/>
    </source>
</evidence>
<keyword evidence="8" id="KW-0472">Membrane</keyword>
<keyword evidence="5" id="KW-0735">Signal-anchor</keyword>
<evidence type="ECO:0000256" key="1">
    <source>
        <dbReference type="ARBA" id="ARBA00004323"/>
    </source>
</evidence>
<accession>A0AA38HC71</accession>
<evidence type="ECO:0000313" key="11">
    <source>
        <dbReference type="Proteomes" id="UP001164286"/>
    </source>
</evidence>
<dbReference type="InterPro" id="IPR022751">
    <property type="entry name" value="Alpha_mannosyltransferase"/>
</dbReference>
<feature type="compositionally biased region" description="Low complexity" evidence="9">
    <location>
        <begin position="22"/>
        <end position="37"/>
    </location>
</feature>
<evidence type="ECO:0000256" key="5">
    <source>
        <dbReference type="ARBA" id="ARBA00022968"/>
    </source>
</evidence>
<evidence type="ECO:0000256" key="2">
    <source>
        <dbReference type="ARBA" id="ARBA00009105"/>
    </source>
</evidence>
<dbReference type="RefSeq" id="XP_052947447.1">
    <property type="nucleotide sequence ID" value="XM_053092514.1"/>
</dbReference>
<keyword evidence="3" id="KW-0808">Transferase</keyword>
<evidence type="ECO:0000256" key="4">
    <source>
        <dbReference type="ARBA" id="ARBA00022692"/>
    </source>
</evidence>
<dbReference type="GO" id="GO:0046354">
    <property type="term" value="P:mannan biosynthetic process"/>
    <property type="evidence" value="ECO:0007669"/>
    <property type="project" value="TreeGrafter"/>
</dbReference>
<keyword evidence="4" id="KW-0812">Transmembrane</keyword>
<name>A0AA38HC71_9TREE</name>
<keyword evidence="7" id="KW-0333">Golgi apparatus</keyword>
<proteinExistence type="inferred from homology"/>
<keyword evidence="6" id="KW-1133">Transmembrane helix</keyword>
<dbReference type="InterPro" id="IPR029044">
    <property type="entry name" value="Nucleotide-diphossugar_trans"/>
</dbReference>
<dbReference type="GeneID" id="77731719"/>
<dbReference type="EMBL" id="JAKWFO010000004">
    <property type="protein sequence ID" value="KAI9637670.1"/>
    <property type="molecule type" value="Genomic_DNA"/>
</dbReference>
<feature type="region of interest" description="Disordered" evidence="9">
    <location>
        <begin position="1"/>
        <end position="50"/>
    </location>
</feature>
<dbReference type="SUPFAM" id="SSF53448">
    <property type="entry name" value="Nucleotide-diphospho-sugar transferases"/>
    <property type="match status" value="1"/>
</dbReference>
<dbReference type="Pfam" id="PF11051">
    <property type="entry name" value="Mannosyl_trans3"/>
    <property type="match status" value="2"/>
</dbReference>
<dbReference type="GO" id="GO:0000026">
    <property type="term" value="F:alpha-1,2-mannosyltransferase activity"/>
    <property type="evidence" value="ECO:0007669"/>
    <property type="project" value="TreeGrafter"/>
</dbReference>
<sequence>MAPSAPQYQPVPTTPSVSVGDAATPCSTTSSSPPSSSSRRRYSDPASRGGLLASPIPRGMRLRPIPLILAFMVLAILSGSFIHPTPRSYIADYLSSSTSTLNPSTALTSNVQPATGGLPAHLGIPMTLEARLAYLLSRPALWQWEAELPSRHGCPFYTYNRNTYFFHEGKPEQWEQVTPTDVKRYRNKIVEYMRGVEREGGKLVWEDGMDAHVPAAERRGLIYTAGDGPALNRLRLCLHMLRKVIGSKILVHVYHFKGELEEPGLKDGFEADYDIKFIEVGGRRQDGKSWNIKNIAFLHTQFTEFVYLDSDNIPLIDPMELFEGAEYKQSGSVFWSDLNKDHPDNAIFRVMGRDCTDDHWPGEAGQLVFDKRANNGLNLAVLHLTNHMMEEDKMYGFLSYGDKDTFRFSFYALGLDYQMAPRIFASAGGYQTENGEDSHEFCGHTMLHWALTPSSEAHNPAYSPKPAFLHTILAKHRYHLQPEKLFTHVRKPRLDGITDPRLVRTYYEWTGQCFGITLKGPDGTMGVEGSWGDGQGVEMISMEELIGDNMVWRELQELSRTFVNIDH</sequence>
<dbReference type="AlphaFoldDB" id="A0AA38HC71"/>
<evidence type="ECO:0000256" key="6">
    <source>
        <dbReference type="ARBA" id="ARBA00022989"/>
    </source>
</evidence>
<dbReference type="PANTHER" id="PTHR31646">
    <property type="entry name" value="ALPHA-1,2-MANNOSYLTRANSFERASE MNN2"/>
    <property type="match status" value="1"/>
</dbReference>
<evidence type="ECO:0000256" key="8">
    <source>
        <dbReference type="ARBA" id="ARBA00023136"/>
    </source>
</evidence>
<feature type="compositionally biased region" description="Polar residues" evidence="9">
    <location>
        <begin position="1"/>
        <end position="17"/>
    </location>
</feature>
<evidence type="ECO:0000256" key="7">
    <source>
        <dbReference type="ARBA" id="ARBA00023034"/>
    </source>
</evidence>
<dbReference type="PANTHER" id="PTHR31646:SF1">
    <property type="entry name" value="ALPHA-1,2-MANNOSYLTRANSFERASE MNN2"/>
    <property type="match status" value="1"/>
</dbReference>
<comment type="similarity">
    <text evidence="2">Belongs to the MNN1/MNT family.</text>
</comment>
<gene>
    <name evidence="10" type="ORF">MKK02DRAFT_43597</name>
</gene>
<dbReference type="Proteomes" id="UP001164286">
    <property type="component" value="Unassembled WGS sequence"/>
</dbReference>
<evidence type="ECO:0000313" key="10">
    <source>
        <dbReference type="EMBL" id="KAI9637670.1"/>
    </source>
</evidence>